<dbReference type="InterPro" id="IPR012944">
    <property type="entry name" value="SusD_RagB_dom"/>
</dbReference>
<evidence type="ECO:0000256" key="3">
    <source>
        <dbReference type="ARBA" id="ARBA00022729"/>
    </source>
</evidence>
<feature type="domain" description="SusD-like N-terminal" evidence="7">
    <location>
        <begin position="78"/>
        <end position="227"/>
    </location>
</feature>
<accession>A0ABW2DI16</accession>
<comment type="caution">
    <text evidence="8">The sequence shown here is derived from an EMBL/GenBank/DDBJ whole genome shotgun (WGS) entry which is preliminary data.</text>
</comment>
<dbReference type="PROSITE" id="PS51257">
    <property type="entry name" value="PROKAR_LIPOPROTEIN"/>
    <property type="match status" value="1"/>
</dbReference>
<evidence type="ECO:0000256" key="2">
    <source>
        <dbReference type="ARBA" id="ARBA00006275"/>
    </source>
</evidence>
<organism evidence="8 9">
    <name type="scientific">Rufibacter roseus</name>
    <dbReference type="NCBI Taxonomy" id="1567108"/>
    <lineage>
        <taxon>Bacteria</taxon>
        <taxon>Pseudomonadati</taxon>
        <taxon>Bacteroidota</taxon>
        <taxon>Cytophagia</taxon>
        <taxon>Cytophagales</taxon>
        <taxon>Hymenobacteraceae</taxon>
        <taxon>Rufibacter</taxon>
    </lineage>
</organism>
<dbReference type="SUPFAM" id="SSF48452">
    <property type="entry name" value="TPR-like"/>
    <property type="match status" value="1"/>
</dbReference>
<name>A0ABW2DI16_9BACT</name>
<evidence type="ECO:0000313" key="9">
    <source>
        <dbReference type="Proteomes" id="UP001596405"/>
    </source>
</evidence>
<protein>
    <submittedName>
        <fullName evidence="8">RagB/SusD family nutrient uptake outer membrane protein</fullName>
    </submittedName>
</protein>
<dbReference type="InterPro" id="IPR011990">
    <property type="entry name" value="TPR-like_helical_dom_sf"/>
</dbReference>
<sequence length="563" mass="63345">MKRIYSTLKCLLVGGLLVASQGCEIDLELDDRYTELTIYQNPESIDLYMAGMYNEFHTFKFGQFPIGYDNATDGLTDIMKYTSSAEGNGSVNRLAFEPQRVSAASPNFNYWNSGYNRIRRLNELMYGINNYADGLTAEQKTLYEAEARFIRGYVYFWLVKLHGSVVLLPELTSEPNNPRASEEESWNFVLADFAFAAEHLPTKAEGGAAWRGRATKDAAYALMARAALYAGSIAEYDNKQFNNDPLTGVPAAKKNEYYQIAADAAGEVMKMGYSLPKDFTGMFTNPNNSEAIFSVDYQRPGVTHTYDSRFSPPVAAASNRAEGVPTAELVEEFEMANGEEFSWSNPAHAAAPYANRDPRFYGTVLYNGAVWQGRTLETFVGGNVGFVEYGTDANPSNTVTGYYVRKYLDPTNTTFAQNRSAQSWMVIRYAEVLLIYAEAQLKLGNLSEARNAINQVRGRADLPNTQAQTAADLMEAIEHERIVELAFEGHRYWDLRRWRKAHTVLNNLRVHGDKITKNAAGDLQYQRVDADKQDRRFLSQMYYIPLPQGEIANNRALTQIQGW</sequence>
<evidence type="ECO:0000313" key="8">
    <source>
        <dbReference type="EMBL" id="MFC6997255.1"/>
    </source>
</evidence>
<reference evidence="9" key="1">
    <citation type="journal article" date="2019" name="Int. J. Syst. Evol. Microbiol.">
        <title>The Global Catalogue of Microorganisms (GCM) 10K type strain sequencing project: providing services to taxonomists for standard genome sequencing and annotation.</title>
        <authorList>
            <consortium name="The Broad Institute Genomics Platform"/>
            <consortium name="The Broad Institute Genome Sequencing Center for Infectious Disease"/>
            <person name="Wu L."/>
            <person name="Ma J."/>
        </authorList>
    </citation>
    <scope>NUCLEOTIDE SEQUENCE [LARGE SCALE GENOMIC DNA]</scope>
    <source>
        <strain evidence="9">CGMCC 4.7393</strain>
    </source>
</reference>
<comment type="subcellular location">
    <subcellularLocation>
        <location evidence="1">Cell outer membrane</location>
    </subcellularLocation>
</comment>
<keyword evidence="5" id="KW-0998">Cell outer membrane</keyword>
<dbReference type="Pfam" id="PF14322">
    <property type="entry name" value="SusD-like_3"/>
    <property type="match status" value="1"/>
</dbReference>
<evidence type="ECO:0000259" key="6">
    <source>
        <dbReference type="Pfam" id="PF07980"/>
    </source>
</evidence>
<dbReference type="RefSeq" id="WP_066615433.1">
    <property type="nucleotide sequence ID" value="NZ_JBHSYQ010000003.1"/>
</dbReference>
<keyword evidence="3" id="KW-0732">Signal</keyword>
<dbReference type="Pfam" id="PF07980">
    <property type="entry name" value="SusD_RagB"/>
    <property type="match status" value="1"/>
</dbReference>
<comment type="similarity">
    <text evidence="2">Belongs to the SusD family.</text>
</comment>
<dbReference type="EMBL" id="JBHSYQ010000003">
    <property type="protein sequence ID" value="MFC6997255.1"/>
    <property type="molecule type" value="Genomic_DNA"/>
</dbReference>
<evidence type="ECO:0000256" key="1">
    <source>
        <dbReference type="ARBA" id="ARBA00004442"/>
    </source>
</evidence>
<evidence type="ECO:0000259" key="7">
    <source>
        <dbReference type="Pfam" id="PF14322"/>
    </source>
</evidence>
<evidence type="ECO:0000256" key="5">
    <source>
        <dbReference type="ARBA" id="ARBA00023237"/>
    </source>
</evidence>
<proteinExistence type="inferred from homology"/>
<dbReference type="InterPro" id="IPR033985">
    <property type="entry name" value="SusD-like_N"/>
</dbReference>
<dbReference type="Gene3D" id="1.25.40.390">
    <property type="match status" value="1"/>
</dbReference>
<dbReference type="Proteomes" id="UP001596405">
    <property type="component" value="Unassembled WGS sequence"/>
</dbReference>
<gene>
    <name evidence="8" type="ORF">ACFQHR_06440</name>
</gene>
<evidence type="ECO:0000256" key="4">
    <source>
        <dbReference type="ARBA" id="ARBA00023136"/>
    </source>
</evidence>
<feature type="domain" description="RagB/SusD" evidence="6">
    <location>
        <begin position="290"/>
        <end position="563"/>
    </location>
</feature>
<keyword evidence="4" id="KW-0472">Membrane</keyword>
<keyword evidence="9" id="KW-1185">Reference proteome</keyword>